<evidence type="ECO:0000256" key="1">
    <source>
        <dbReference type="ARBA" id="ARBA00001936"/>
    </source>
</evidence>
<evidence type="ECO:0000256" key="6">
    <source>
        <dbReference type="ARBA" id="ARBA00022679"/>
    </source>
</evidence>
<dbReference type="InterPro" id="IPR000772">
    <property type="entry name" value="Ricin_B_lectin"/>
</dbReference>
<dbReference type="Gene3D" id="3.90.550.10">
    <property type="entry name" value="Spore Coat Polysaccharide Biosynthesis Protein SpsA, Chain A"/>
    <property type="match status" value="1"/>
</dbReference>
<dbReference type="Pfam" id="PF00652">
    <property type="entry name" value="Ricin_B_lectin"/>
    <property type="match status" value="1"/>
</dbReference>
<name>A0A0K0EEL2_STRER</name>
<dbReference type="STRING" id="6248.A0A0K0EEL2"/>
<dbReference type="GO" id="GO:0000139">
    <property type="term" value="C:Golgi membrane"/>
    <property type="evidence" value="ECO:0007669"/>
    <property type="project" value="UniProtKB-SubCell"/>
</dbReference>
<evidence type="ECO:0000256" key="14">
    <source>
        <dbReference type="ARBA" id="ARBA00023157"/>
    </source>
</evidence>
<keyword evidence="6 17" id="KW-0808">Transferase</keyword>
<evidence type="ECO:0000256" key="3">
    <source>
        <dbReference type="ARBA" id="ARBA00004922"/>
    </source>
</evidence>
<proteinExistence type="inferred from homology"/>
<evidence type="ECO:0000259" key="18">
    <source>
        <dbReference type="Pfam" id="PF00535"/>
    </source>
</evidence>
<dbReference type="InterPro" id="IPR029044">
    <property type="entry name" value="Nucleotide-diphossugar_trans"/>
</dbReference>
<evidence type="ECO:0000256" key="10">
    <source>
        <dbReference type="ARBA" id="ARBA00022968"/>
    </source>
</evidence>
<dbReference type="SUPFAM" id="SSF50370">
    <property type="entry name" value="Ricin B-like lectins"/>
    <property type="match status" value="1"/>
</dbReference>
<keyword evidence="14 17" id="KW-1015">Disulfide bond</keyword>
<evidence type="ECO:0000256" key="13">
    <source>
        <dbReference type="ARBA" id="ARBA00023136"/>
    </source>
</evidence>
<keyword evidence="11 17" id="KW-1133">Transmembrane helix</keyword>
<dbReference type="SUPFAM" id="SSF53448">
    <property type="entry name" value="Nucleotide-diphospho-sugar transferases"/>
    <property type="match status" value="1"/>
</dbReference>
<feature type="domain" description="Glycosyltransferase 2-like" evidence="18">
    <location>
        <begin position="157"/>
        <end position="340"/>
    </location>
</feature>
<comment type="cofactor">
    <cofactor evidence="1 17">
        <name>Mn(2+)</name>
        <dbReference type="ChEBI" id="CHEBI:29035"/>
    </cofactor>
</comment>
<evidence type="ECO:0000256" key="15">
    <source>
        <dbReference type="ARBA" id="ARBA00023180"/>
    </source>
</evidence>
<dbReference type="CDD" id="cd02510">
    <property type="entry name" value="pp-GalNAc-T"/>
    <property type="match status" value="1"/>
</dbReference>
<protein>
    <recommendedName>
        <fullName evidence="17">Polypeptide N-acetylgalactosaminyltransferase</fullName>
        <ecNumber evidence="17">2.4.1.-</ecNumber>
    </recommendedName>
    <alternativeName>
        <fullName evidence="17">Protein-UDP acetylgalactosaminyltransferase</fullName>
    </alternativeName>
</protein>
<dbReference type="FunFam" id="3.90.550.10:FF:000021">
    <property type="entry name" value="Polypeptide N-acetylgalactosaminyltransferase"/>
    <property type="match status" value="1"/>
</dbReference>
<keyword evidence="20" id="KW-1185">Reference proteome</keyword>
<evidence type="ECO:0000313" key="21">
    <source>
        <dbReference type="WBParaSite" id="SSTP_0000792300.1"/>
    </source>
</evidence>
<dbReference type="InterPro" id="IPR035992">
    <property type="entry name" value="Ricin_B-like_lectins"/>
</dbReference>
<dbReference type="InterPro" id="IPR045885">
    <property type="entry name" value="GalNAc-T"/>
</dbReference>
<keyword evidence="13 17" id="KW-0472">Membrane</keyword>
<dbReference type="Pfam" id="PF00535">
    <property type="entry name" value="Glycos_transf_2"/>
    <property type="match status" value="1"/>
</dbReference>
<evidence type="ECO:0000256" key="7">
    <source>
        <dbReference type="ARBA" id="ARBA00022692"/>
    </source>
</evidence>
<evidence type="ECO:0000256" key="9">
    <source>
        <dbReference type="ARBA" id="ARBA00022734"/>
    </source>
</evidence>
<dbReference type="EC" id="2.4.1.-" evidence="17"/>
<feature type="domain" description="Ricin B lectin" evidence="19">
    <location>
        <begin position="484"/>
        <end position="594"/>
    </location>
</feature>
<evidence type="ECO:0000256" key="4">
    <source>
        <dbReference type="ARBA" id="ARBA00005680"/>
    </source>
</evidence>
<dbReference type="GO" id="GO:0046872">
    <property type="term" value="F:metal ion binding"/>
    <property type="evidence" value="ECO:0007669"/>
    <property type="project" value="UniProtKB-KW"/>
</dbReference>
<dbReference type="GO" id="GO:0004653">
    <property type="term" value="F:polypeptide N-acetylgalactosaminyltransferase activity"/>
    <property type="evidence" value="ECO:0007669"/>
    <property type="project" value="TreeGrafter"/>
</dbReference>
<organism evidence="21">
    <name type="scientific">Strongyloides stercoralis</name>
    <name type="common">Threadworm</name>
    <dbReference type="NCBI Taxonomy" id="6248"/>
    <lineage>
        <taxon>Eukaryota</taxon>
        <taxon>Metazoa</taxon>
        <taxon>Ecdysozoa</taxon>
        <taxon>Nematoda</taxon>
        <taxon>Chromadorea</taxon>
        <taxon>Rhabditida</taxon>
        <taxon>Tylenchina</taxon>
        <taxon>Panagrolaimomorpha</taxon>
        <taxon>Strongyloidoidea</taxon>
        <taxon>Strongyloididae</taxon>
        <taxon>Strongyloides</taxon>
    </lineage>
</organism>
<feature type="transmembrane region" description="Helical" evidence="17">
    <location>
        <begin position="12"/>
        <end position="35"/>
    </location>
</feature>
<dbReference type="PROSITE" id="PS50231">
    <property type="entry name" value="RICIN_B_LECTIN"/>
    <property type="match status" value="1"/>
</dbReference>
<dbReference type="PANTHER" id="PTHR11675:SF118">
    <property type="entry name" value="POLYPEPTIDE N-ACETYLGALACTOSAMINYLTRANSFERASE 3"/>
    <property type="match status" value="1"/>
</dbReference>
<accession>A0A0K0EEL2</accession>
<evidence type="ECO:0000259" key="19">
    <source>
        <dbReference type="Pfam" id="PF00652"/>
    </source>
</evidence>
<evidence type="ECO:0000256" key="12">
    <source>
        <dbReference type="ARBA" id="ARBA00023034"/>
    </source>
</evidence>
<dbReference type="WBParaSite" id="SSTP_0000792300.1">
    <property type="protein sequence ID" value="SSTP_0000792300.1"/>
    <property type="gene ID" value="SSTP_0000792300"/>
</dbReference>
<keyword evidence="7 17" id="KW-0812">Transmembrane</keyword>
<keyword evidence="16 17" id="KW-0464">Manganese</keyword>
<dbReference type="PANTHER" id="PTHR11675">
    <property type="entry name" value="N-ACETYLGALACTOSAMINYLTRANSFERASE"/>
    <property type="match status" value="1"/>
</dbReference>
<keyword evidence="9 17" id="KW-0430">Lectin</keyword>
<evidence type="ECO:0000256" key="8">
    <source>
        <dbReference type="ARBA" id="ARBA00022723"/>
    </source>
</evidence>
<dbReference type="AlphaFoldDB" id="A0A0K0EEL2"/>
<reference evidence="21" key="1">
    <citation type="submission" date="2015-08" db="UniProtKB">
        <authorList>
            <consortium name="WormBaseParasite"/>
        </authorList>
    </citation>
    <scope>IDENTIFICATION</scope>
</reference>
<sequence>MKKHFTIRNKLILLCLGILIFVFIWITITLLLFIINDNYVNIMKHEKLNENDDTFNGHKVQVVVGHYVGSPPFKSKTNYSYEELNANSYNPQKGYGSNGLSVHLNKKQQLLGKHLFEINQFNLVVSDLIAANRSLPDQRRRQCREIKYDEDNLPDTSVIIVYHNEAYSTLIRTITSVINRSPKKLLKEIILVDDFSSRLFLNQELEDFIIKQPIKIKLLRAKKRVGLIKARLMGANEATAKVLTFLDSHCECTIGWLEPLLQRIKDNRTNVPCPVIDVINDETFSYQKGIDLFRGGINWNLQFRWYSLSSKAVGGRKDSISPIPTPTMAGGLFSIDRDYFYEMGSYDSNLDIWGGENIEMSFRIWQCFGRIEIIICSRVGHIFRKSSPHDFPKGKSSNSIIFENLARVAEVWMDDWKHLFYKTNKHAEKISKKIDISDRVELRKKLKCRNFEWYLKNVWPDHFFPMVNDRFGRIIHGESLEEKKESCLHWHTVSKSFKKPKMHNCSLIHFDSTEIWLMNQKGQIRSDENVCLSASLITGSDTIYELQVKECMDYDIEYWKFDTTYNNIIHIKSKLCLGKPSKIQHNTNANVIVSSDELIPKISKCNYQKDQEWSIIDFRWKD</sequence>
<evidence type="ECO:0000256" key="5">
    <source>
        <dbReference type="ARBA" id="ARBA00022676"/>
    </source>
</evidence>
<dbReference type="InterPro" id="IPR001173">
    <property type="entry name" value="Glyco_trans_2-like"/>
</dbReference>
<dbReference type="GO" id="GO:0030246">
    <property type="term" value="F:carbohydrate binding"/>
    <property type="evidence" value="ECO:0007669"/>
    <property type="project" value="UniProtKB-KW"/>
</dbReference>
<comment type="pathway">
    <text evidence="3 17">Protein modification; protein glycosylation.</text>
</comment>
<comment type="subcellular location">
    <subcellularLocation>
        <location evidence="2 17">Golgi apparatus membrane</location>
        <topology evidence="2 17">Single-pass type II membrane protein</topology>
    </subcellularLocation>
</comment>
<evidence type="ECO:0000256" key="11">
    <source>
        <dbReference type="ARBA" id="ARBA00022989"/>
    </source>
</evidence>
<keyword evidence="15" id="KW-0325">Glycoprotein</keyword>
<dbReference type="UniPathway" id="UPA00378"/>
<evidence type="ECO:0000256" key="2">
    <source>
        <dbReference type="ARBA" id="ARBA00004323"/>
    </source>
</evidence>
<evidence type="ECO:0000256" key="16">
    <source>
        <dbReference type="ARBA" id="ARBA00023211"/>
    </source>
</evidence>
<keyword evidence="10" id="KW-0735">Signal-anchor</keyword>
<evidence type="ECO:0000313" key="20">
    <source>
        <dbReference type="Proteomes" id="UP000035681"/>
    </source>
</evidence>
<dbReference type="WBParaSite" id="TCONS_00007072.p1">
    <property type="protein sequence ID" value="TCONS_00007072.p1"/>
    <property type="gene ID" value="XLOC_005148"/>
</dbReference>
<dbReference type="Proteomes" id="UP000035681">
    <property type="component" value="Unplaced"/>
</dbReference>
<dbReference type="GO" id="GO:0006493">
    <property type="term" value="P:protein O-linked glycosylation"/>
    <property type="evidence" value="ECO:0007669"/>
    <property type="project" value="TreeGrafter"/>
</dbReference>
<keyword evidence="5 17" id="KW-0328">Glycosyltransferase</keyword>
<keyword evidence="12 17" id="KW-0333">Golgi apparatus</keyword>
<comment type="similarity">
    <text evidence="4 17">Belongs to the glycosyltransferase 2 family. GalNAc-T subfamily.</text>
</comment>
<evidence type="ECO:0000256" key="17">
    <source>
        <dbReference type="RuleBase" id="RU361242"/>
    </source>
</evidence>
<keyword evidence="8" id="KW-0479">Metal-binding</keyword>
<dbReference type="Gene3D" id="2.80.10.50">
    <property type="match status" value="1"/>
</dbReference>